<dbReference type="Gene3D" id="3.40.5.50">
    <property type="match status" value="1"/>
</dbReference>
<accession>A0A7J7J2Z2</accession>
<evidence type="ECO:0000256" key="1">
    <source>
        <dbReference type="ARBA" id="ARBA00004123"/>
    </source>
</evidence>
<evidence type="ECO:0000259" key="5">
    <source>
        <dbReference type="Pfam" id="PF25005"/>
    </source>
</evidence>
<dbReference type="OrthoDB" id="1938138at2759"/>
<proteinExistence type="inferred from homology"/>
<keyword evidence="7" id="KW-1185">Reference proteome</keyword>
<dbReference type="SUPFAM" id="SSF160059">
    <property type="entry name" value="PriA/YqbF domain"/>
    <property type="match status" value="1"/>
</dbReference>
<dbReference type="AlphaFoldDB" id="A0A7J7J2Z2"/>
<dbReference type="InterPro" id="IPR007257">
    <property type="entry name" value="GINS_Psf2"/>
</dbReference>
<evidence type="ECO:0000256" key="2">
    <source>
        <dbReference type="ARBA" id="ARBA00010565"/>
    </source>
</evidence>
<dbReference type="FunFam" id="3.40.5.50:FF:000001">
    <property type="entry name" value="DNA replication complex GINS protein PSF2"/>
    <property type="match status" value="1"/>
</dbReference>
<dbReference type="PANTHER" id="PTHR12772:SF0">
    <property type="entry name" value="DNA REPLICATION COMPLEX GINS PROTEIN PSF2"/>
    <property type="match status" value="1"/>
</dbReference>
<organism evidence="6 7">
    <name type="scientific">Bugula neritina</name>
    <name type="common">Brown bryozoan</name>
    <name type="synonym">Sertularia neritina</name>
    <dbReference type="NCBI Taxonomy" id="10212"/>
    <lineage>
        <taxon>Eukaryota</taxon>
        <taxon>Metazoa</taxon>
        <taxon>Spiralia</taxon>
        <taxon>Lophotrochozoa</taxon>
        <taxon>Bryozoa</taxon>
        <taxon>Gymnolaemata</taxon>
        <taxon>Cheilostomatida</taxon>
        <taxon>Flustrina</taxon>
        <taxon>Buguloidea</taxon>
        <taxon>Bugulidae</taxon>
        <taxon>Bugula</taxon>
    </lineage>
</organism>
<name>A0A7J7J2Z2_BUGNE</name>
<dbReference type="GO" id="GO:0000811">
    <property type="term" value="C:GINS complex"/>
    <property type="evidence" value="ECO:0007669"/>
    <property type="project" value="TreeGrafter"/>
</dbReference>
<evidence type="ECO:0000313" key="6">
    <source>
        <dbReference type="EMBL" id="KAF6020463.1"/>
    </source>
</evidence>
<gene>
    <name evidence="6" type="ORF">EB796_021227</name>
</gene>
<sequence length="141" mass="15823">MLIFIYSSDDCTKYFLVQPLSSNANGYTCCVLIMVNRLSPAEIEFLAEKQLVSITPKFTQNHIIYLISGNVGPFVSGLPTEVPLWLAINLRQRLKCEIVLPDWLSVGSLQAKKTSEAESVFSVVHLIVTIWKCPDSYLNLL</sequence>
<dbReference type="GO" id="GO:0006260">
    <property type="term" value="P:DNA replication"/>
    <property type="evidence" value="ECO:0007669"/>
    <property type="project" value="UniProtKB-KW"/>
</dbReference>
<protein>
    <submittedName>
        <fullName evidence="6">GINS2</fullName>
    </submittedName>
</protein>
<dbReference type="Proteomes" id="UP000593567">
    <property type="component" value="Unassembled WGS sequence"/>
</dbReference>
<comment type="similarity">
    <text evidence="2">Belongs to the GINS2/PSF2 family.</text>
</comment>
<evidence type="ECO:0000313" key="7">
    <source>
        <dbReference type="Proteomes" id="UP000593567"/>
    </source>
</evidence>
<dbReference type="PANTHER" id="PTHR12772">
    <property type="entry name" value="DNA REPLICATION COMPLEX GINS PROTEIN PSF2"/>
    <property type="match status" value="1"/>
</dbReference>
<dbReference type="EMBL" id="VXIV02003171">
    <property type="protein sequence ID" value="KAF6020463.1"/>
    <property type="molecule type" value="Genomic_DNA"/>
</dbReference>
<comment type="subcellular location">
    <subcellularLocation>
        <location evidence="1">Nucleus</location>
    </subcellularLocation>
</comment>
<feature type="domain" description="DNA replication complex GINS protein PSF2 N-terminal" evidence="5">
    <location>
        <begin position="39"/>
        <end position="99"/>
    </location>
</feature>
<reference evidence="6" key="1">
    <citation type="submission" date="2020-06" db="EMBL/GenBank/DDBJ databases">
        <title>Draft genome of Bugula neritina, a colonial animal packing powerful symbionts and potential medicines.</title>
        <authorList>
            <person name="Rayko M."/>
        </authorList>
    </citation>
    <scope>NUCLEOTIDE SEQUENCE [LARGE SCALE GENOMIC DNA]</scope>
    <source>
        <strain evidence="6">Kwan_BN1</strain>
    </source>
</reference>
<keyword evidence="4" id="KW-0539">Nucleus</keyword>
<dbReference type="Pfam" id="PF25005">
    <property type="entry name" value="PSF2_N"/>
    <property type="match status" value="1"/>
</dbReference>
<dbReference type="InterPro" id="IPR056784">
    <property type="entry name" value="PSF2_N"/>
</dbReference>
<keyword evidence="3" id="KW-0235">DNA replication</keyword>
<evidence type="ECO:0000256" key="4">
    <source>
        <dbReference type="ARBA" id="ARBA00023242"/>
    </source>
</evidence>
<comment type="caution">
    <text evidence="6">The sequence shown here is derived from an EMBL/GenBank/DDBJ whole genome shotgun (WGS) entry which is preliminary data.</text>
</comment>
<dbReference type="CDD" id="cd21694">
    <property type="entry name" value="GINS_B_Psf2"/>
    <property type="match status" value="1"/>
</dbReference>
<dbReference type="GO" id="GO:0000727">
    <property type="term" value="P:double-strand break repair via break-induced replication"/>
    <property type="evidence" value="ECO:0007669"/>
    <property type="project" value="TreeGrafter"/>
</dbReference>
<evidence type="ECO:0000256" key="3">
    <source>
        <dbReference type="ARBA" id="ARBA00022705"/>
    </source>
</evidence>